<evidence type="ECO:0000259" key="1">
    <source>
        <dbReference type="Pfam" id="PF06985"/>
    </source>
</evidence>
<evidence type="ECO:0000313" key="2">
    <source>
        <dbReference type="EMBL" id="KAF2733786.1"/>
    </source>
</evidence>
<reference evidence="2" key="1">
    <citation type="journal article" date="2020" name="Stud. Mycol.">
        <title>101 Dothideomycetes genomes: a test case for predicting lifestyles and emergence of pathogens.</title>
        <authorList>
            <person name="Haridas S."/>
            <person name="Albert R."/>
            <person name="Binder M."/>
            <person name="Bloem J."/>
            <person name="Labutti K."/>
            <person name="Salamov A."/>
            <person name="Andreopoulos B."/>
            <person name="Baker S."/>
            <person name="Barry K."/>
            <person name="Bills G."/>
            <person name="Bluhm B."/>
            <person name="Cannon C."/>
            <person name="Castanera R."/>
            <person name="Culley D."/>
            <person name="Daum C."/>
            <person name="Ezra D."/>
            <person name="Gonzalez J."/>
            <person name="Henrissat B."/>
            <person name="Kuo A."/>
            <person name="Liang C."/>
            <person name="Lipzen A."/>
            <person name="Lutzoni F."/>
            <person name="Magnuson J."/>
            <person name="Mondo S."/>
            <person name="Nolan M."/>
            <person name="Ohm R."/>
            <person name="Pangilinan J."/>
            <person name="Park H.-J."/>
            <person name="Ramirez L."/>
            <person name="Alfaro M."/>
            <person name="Sun H."/>
            <person name="Tritt A."/>
            <person name="Yoshinaga Y."/>
            <person name="Zwiers L.-H."/>
            <person name="Turgeon B."/>
            <person name="Goodwin S."/>
            <person name="Spatafora J."/>
            <person name="Crous P."/>
            <person name="Grigoriev I."/>
        </authorList>
    </citation>
    <scope>NUCLEOTIDE SEQUENCE</scope>
    <source>
        <strain evidence="2">CBS 125425</strain>
    </source>
</reference>
<organism evidence="2 3">
    <name type="scientific">Polyplosphaeria fusca</name>
    <dbReference type="NCBI Taxonomy" id="682080"/>
    <lineage>
        <taxon>Eukaryota</taxon>
        <taxon>Fungi</taxon>
        <taxon>Dikarya</taxon>
        <taxon>Ascomycota</taxon>
        <taxon>Pezizomycotina</taxon>
        <taxon>Dothideomycetes</taxon>
        <taxon>Pleosporomycetidae</taxon>
        <taxon>Pleosporales</taxon>
        <taxon>Tetraplosphaeriaceae</taxon>
        <taxon>Polyplosphaeria</taxon>
    </lineage>
</organism>
<dbReference type="OrthoDB" id="5428863at2759"/>
<sequence length="203" mass="23384">EWLTFCREDHQSMCGNNSNGMVPGLKVLDCRTGQLTPADPHSPYVALSYVWGEPTGEHLIRNADTDYMPKTIRDAMKVALRLNFQYLWVDRYCIDQENPDEKRQMIASMGQIYTNAEITIIAVAGTNPEYGLPGVSSTPRRPQYAVKIGHETHVLVMDPLEELNQSKWNSRGWTWQEMLLSRRRLAFSNDQICFQCRDMHCLE</sequence>
<dbReference type="PANTHER" id="PTHR33112:SF1">
    <property type="entry name" value="HETEROKARYON INCOMPATIBILITY DOMAIN-CONTAINING PROTEIN"/>
    <property type="match status" value="1"/>
</dbReference>
<gene>
    <name evidence="2" type="ORF">EJ04DRAFT_389685</name>
</gene>
<dbReference type="EMBL" id="ML996156">
    <property type="protein sequence ID" value="KAF2733786.1"/>
    <property type="molecule type" value="Genomic_DNA"/>
</dbReference>
<feature type="domain" description="Heterokaryon incompatibility" evidence="1">
    <location>
        <begin position="44"/>
        <end position="177"/>
    </location>
</feature>
<dbReference type="Pfam" id="PF06985">
    <property type="entry name" value="HET"/>
    <property type="match status" value="1"/>
</dbReference>
<evidence type="ECO:0000313" key="3">
    <source>
        <dbReference type="Proteomes" id="UP000799444"/>
    </source>
</evidence>
<dbReference type="InterPro" id="IPR010730">
    <property type="entry name" value="HET"/>
</dbReference>
<protein>
    <submittedName>
        <fullName evidence="2">HET-domain-containing protein</fullName>
    </submittedName>
</protein>
<proteinExistence type="predicted"/>
<keyword evidence="3" id="KW-1185">Reference proteome</keyword>
<dbReference type="AlphaFoldDB" id="A0A9P4V212"/>
<name>A0A9P4V212_9PLEO</name>
<dbReference type="Proteomes" id="UP000799444">
    <property type="component" value="Unassembled WGS sequence"/>
</dbReference>
<feature type="non-terminal residue" evidence="2">
    <location>
        <position position="1"/>
    </location>
</feature>
<dbReference type="PANTHER" id="PTHR33112">
    <property type="entry name" value="DOMAIN PROTEIN, PUTATIVE-RELATED"/>
    <property type="match status" value="1"/>
</dbReference>
<accession>A0A9P4V212</accession>
<feature type="non-terminal residue" evidence="2">
    <location>
        <position position="203"/>
    </location>
</feature>
<comment type="caution">
    <text evidence="2">The sequence shown here is derived from an EMBL/GenBank/DDBJ whole genome shotgun (WGS) entry which is preliminary data.</text>
</comment>